<accession>A0A4Z2IE68</accession>
<dbReference type="EMBL" id="SRLO01000101">
    <property type="protein sequence ID" value="TNN75622.1"/>
    <property type="molecule type" value="Genomic_DNA"/>
</dbReference>
<proteinExistence type="predicted"/>
<comment type="caution">
    <text evidence="1">The sequence shown here is derived from an EMBL/GenBank/DDBJ whole genome shotgun (WGS) entry which is preliminary data.</text>
</comment>
<evidence type="ECO:0008006" key="3">
    <source>
        <dbReference type="Google" id="ProtNLM"/>
    </source>
</evidence>
<dbReference type="PANTHER" id="PTHR46880:SF9">
    <property type="entry name" value="ZINC FINGER PROTEIN 862"/>
    <property type="match status" value="1"/>
</dbReference>
<sequence length="117" mass="12588">MQSIAHTISGELRAKLQSVEFWGLLFDGSEDITKTEQEIVYIVSVSNNGEYASDFLGLIELGADRTAQAITDGLVRLFQDTGLDDWANKLVAVCTDGAAVNVGMSCLNNNKVTCDLG</sequence>
<dbReference type="PANTHER" id="PTHR46880">
    <property type="entry name" value="RAS-ASSOCIATING DOMAIN-CONTAINING PROTEIN"/>
    <property type="match status" value="1"/>
</dbReference>
<protein>
    <recommendedName>
        <fullName evidence="3">DUF4371 domain-containing protein</fullName>
    </recommendedName>
</protein>
<keyword evidence="2" id="KW-1185">Reference proteome</keyword>
<organism evidence="1 2">
    <name type="scientific">Liparis tanakae</name>
    <name type="common">Tanaka's snailfish</name>
    <dbReference type="NCBI Taxonomy" id="230148"/>
    <lineage>
        <taxon>Eukaryota</taxon>
        <taxon>Metazoa</taxon>
        <taxon>Chordata</taxon>
        <taxon>Craniata</taxon>
        <taxon>Vertebrata</taxon>
        <taxon>Euteleostomi</taxon>
        <taxon>Actinopterygii</taxon>
        <taxon>Neopterygii</taxon>
        <taxon>Teleostei</taxon>
        <taxon>Neoteleostei</taxon>
        <taxon>Acanthomorphata</taxon>
        <taxon>Eupercaria</taxon>
        <taxon>Perciformes</taxon>
        <taxon>Cottioidei</taxon>
        <taxon>Cottales</taxon>
        <taxon>Liparidae</taxon>
        <taxon>Liparis</taxon>
    </lineage>
</organism>
<dbReference type="AlphaFoldDB" id="A0A4Z2IE68"/>
<evidence type="ECO:0000313" key="1">
    <source>
        <dbReference type="EMBL" id="TNN75622.1"/>
    </source>
</evidence>
<evidence type="ECO:0000313" key="2">
    <source>
        <dbReference type="Proteomes" id="UP000314294"/>
    </source>
</evidence>
<dbReference type="Proteomes" id="UP000314294">
    <property type="component" value="Unassembled WGS sequence"/>
</dbReference>
<dbReference type="OrthoDB" id="8551997at2759"/>
<name>A0A4Z2IE68_9TELE</name>
<gene>
    <name evidence="1" type="ORF">EYF80_014172</name>
</gene>
<reference evidence="1 2" key="1">
    <citation type="submission" date="2019-03" db="EMBL/GenBank/DDBJ databases">
        <title>First draft genome of Liparis tanakae, snailfish: a comprehensive survey of snailfish specific genes.</title>
        <authorList>
            <person name="Kim W."/>
            <person name="Song I."/>
            <person name="Jeong J.-H."/>
            <person name="Kim D."/>
            <person name="Kim S."/>
            <person name="Ryu S."/>
            <person name="Song J.Y."/>
            <person name="Lee S.K."/>
        </authorList>
    </citation>
    <scope>NUCLEOTIDE SEQUENCE [LARGE SCALE GENOMIC DNA]</scope>
    <source>
        <tissue evidence="1">Muscle</tissue>
    </source>
</reference>